<feature type="transmembrane region" description="Helical" evidence="1">
    <location>
        <begin position="93"/>
        <end position="112"/>
    </location>
</feature>
<dbReference type="AlphaFoldDB" id="A0A9Q8UQY0"/>
<dbReference type="KEGG" id="ffu:CLAFUR5_07479"/>
<reference evidence="2" key="1">
    <citation type="submission" date="2021-12" db="EMBL/GenBank/DDBJ databases">
        <authorList>
            <person name="Zaccaron A."/>
            <person name="Stergiopoulos I."/>
        </authorList>
    </citation>
    <scope>NUCLEOTIDE SEQUENCE</scope>
    <source>
        <strain evidence="2">Race5_Kim</strain>
    </source>
</reference>
<proteinExistence type="predicted"/>
<sequence length="200" mass="21841">MPSPNNNPANIANTNMSTDTFKTDKDFADIELGPNPLMADTYYTNGRAAWDTGLPSPPEYTGPGIIQPRTATKGKLRTRLANYTTKAKRLLPLLAYITSAAFALPGLIFLGRDFHNNGVCGSTDMEQVPLPQFHWIVYTLLWMVLMMVECINRLYTSKKGEHVKEAVRVMMGPLFLGVCILAAAAIACAAKGRCGEGEQA</sequence>
<reference evidence="2" key="2">
    <citation type="journal article" date="2022" name="Microb. Genom.">
        <title>A chromosome-scale genome assembly of the tomato pathogen Cladosporium fulvum reveals a compartmentalized genome architecture and the presence of a dispensable chromosome.</title>
        <authorList>
            <person name="Zaccaron A.Z."/>
            <person name="Chen L.H."/>
            <person name="Samaras A."/>
            <person name="Stergiopoulos I."/>
        </authorList>
    </citation>
    <scope>NUCLEOTIDE SEQUENCE</scope>
    <source>
        <strain evidence="2">Race5_Kim</strain>
    </source>
</reference>
<keyword evidence="1" id="KW-0812">Transmembrane</keyword>
<evidence type="ECO:0000256" key="1">
    <source>
        <dbReference type="SAM" id="Phobius"/>
    </source>
</evidence>
<feature type="transmembrane region" description="Helical" evidence="1">
    <location>
        <begin position="167"/>
        <end position="187"/>
    </location>
</feature>
<feature type="transmembrane region" description="Helical" evidence="1">
    <location>
        <begin position="132"/>
        <end position="155"/>
    </location>
</feature>
<dbReference type="RefSeq" id="XP_047763502.1">
    <property type="nucleotide sequence ID" value="XM_047906627.1"/>
</dbReference>
<evidence type="ECO:0000313" key="3">
    <source>
        <dbReference type="Proteomes" id="UP000756132"/>
    </source>
</evidence>
<keyword evidence="3" id="KW-1185">Reference proteome</keyword>
<dbReference type="EMBL" id="CP090168">
    <property type="protein sequence ID" value="UJO19136.1"/>
    <property type="molecule type" value="Genomic_DNA"/>
</dbReference>
<name>A0A9Q8UQY0_PASFU</name>
<organism evidence="2 3">
    <name type="scientific">Passalora fulva</name>
    <name type="common">Tomato leaf mold</name>
    <name type="synonym">Cladosporium fulvum</name>
    <dbReference type="NCBI Taxonomy" id="5499"/>
    <lineage>
        <taxon>Eukaryota</taxon>
        <taxon>Fungi</taxon>
        <taxon>Dikarya</taxon>
        <taxon>Ascomycota</taxon>
        <taxon>Pezizomycotina</taxon>
        <taxon>Dothideomycetes</taxon>
        <taxon>Dothideomycetidae</taxon>
        <taxon>Mycosphaerellales</taxon>
        <taxon>Mycosphaerellaceae</taxon>
        <taxon>Fulvia</taxon>
    </lineage>
</organism>
<accession>A0A9Q8UQY0</accession>
<gene>
    <name evidence="2" type="ORF">CLAFUR5_07479</name>
</gene>
<dbReference type="Proteomes" id="UP000756132">
    <property type="component" value="Chromosome 6"/>
</dbReference>
<dbReference type="GeneID" id="71987357"/>
<keyword evidence="1" id="KW-0472">Membrane</keyword>
<protein>
    <submittedName>
        <fullName evidence="2">Uncharacterized protein</fullName>
    </submittedName>
</protein>
<evidence type="ECO:0000313" key="2">
    <source>
        <dbReference type="EMBL" id="UJO19136.1"/>
    </source>
</evidence>
<keyword evidence="1" id="KW-1133">Transmembrane helix</keyword>